<dbReference type="InterPro" id="IPR051694">
    <property type="entry name" value="Immunoregulatory_rcpt-like"/>
</dbReference>
<accession>A0A9P4VA82</accession>
<protein>
    <submittedName>
        <fullName evidence="7">Uncharacterized protein</fullName>
    </submittedName>
</protein>
<evidence type="ECO:0000313" key="8">
    <source>
        <dbReference type="Proteomes" id="UP000799444"/>
    </source>
</evidence>
<evidence type="ECO:0000256" key="5">
    <source>
        <dbReference type="SAM" id="MobiDB-lite"/>
    </source>
</evidence>
<evidence type="ECO:0000313" key="7">
    <source>
        <dbReference type="EMBL" id="KAF2741360.1"/>
    </source>
</evidence>
<comment type="caution">
    <text evidence="7">The sequence shown here is derived from an EMBL/GenBank/DDBJ whole genome shotgun (WGS) entry which is preliminary data.</text>
</comment>
<evidence type="ECO:0000256" key="4">
    <source>
        <dbReference type="ARBA" id="ARBA00023136"/>
    </source>
</evidence>
<comment type="subcellular location">
    <subcellularLocation>
        <location evidence="1">Membrane</location>
        <topology evidence="1">Single-pass membrane protein</topology>
    </subcellularLocation>
</comment>
<dbReference type="Proteomes" id="UP000799444">
    <property type="component" value="Unassembled WGS sequence"/>
</dbReference>
<dbReference type="EMBL" id="ML996097">
    <property type="protein sequence ID" value="KAF2741360.1"/>
    <property type="molecule type" value="Genomic_DNA"/>
</dbReference>
<dbReference type="AlphaFoldDB" id="A0A9P4VA82"/>
<proteinExistence type="predicted"/>
<organism evidence="7 8">
    <name type="scientific">Polyplosphaeria fusca</name>
    <dbReference type="NCBI Taxonomy" id="682080"/>
    <lineage>
        <taxon>Eukaryota</taxon>
        <taxon>Fungi</taxon>
        <taxon>Dikarya</taxon>
        <taxon>Ascomycota</taxon>
        <taxon>Pezizomycotina</taxon>
        <taxon>Dothideomycetes</taxon>
        <taxon>Pleosporomycetidae</taxon>
        <taxon>Pleosporales</taxon>
        <taxon>Tetraplosphaeriaceae</taxon>
        <taxon>Polyplosphaeria</taxon>
    </lineage>
</organism>
<feature type="transmembrane region" description="Helical" evidence="6">
    <location>
        <begin position="113"/>
        <end position="135"/>
    </location>
</feature>
<dbReference type="GO" id="GO:0016020">
    <property type="term" value="C:membrane"/>
    <property type="evidence" value="ECO:0007669"/>
    <property type="project" value="UniProtKB-SubCell"/>
</dbReference>
<evidence type="ECO:0000256" key="3">
    <source>
        <dbReference type="ARBA" id="ARBA00022989"/>
    </source>
</evidence>
<keyword evidence="3 6" id="KW-1133">Transmembrane helix</keyword>
<evidence type="ECO:0000256" key="1">
    <source>
        <dbReference type="ARBA" id="ARBA00004167"/>
    </source>
</evidence>
<gene>
    <name evidence="7" type="ORF">EJ04DRAFT_547725</name>
</gene>
<reference evidence="7" key="1">
    <citation type="journal article" date="2020" name="Stud. Mycol.">
        <title>101 Dothideomycetes genomes: a test case for predicting lifestyles and emergence of pathogens.</title>
        <authorList>
            <person name="Haridas S."/>
            <person name="Albert R."/>
            <person name="Binder M."/>
            <person name="Bloem J."/>
            <person name="Labutti K."/>
            <person name="Salamov A."/>
            <person name="Andreopoulos B."/>
            <person name="Baker S."/>
            <person name="Barry K."/>
            <person name="Bills G."/>
            <person name="Bluhm B."/>
            <person name="Cannon C."/>
            <person name="Castanera R."/>
            <person name="Culley D."/>
            <person name="Daum C."/>
            <person name="Ezra D."/>
            <person name="Gonzalez J."/>
            <person name="Henrissat B."/>
            <person name="Kuo A."/>
            <person name="Liang C."/>
            <person name="Lipzen A."/>
            <person name="Lutzoni F."/>
            <person name="Magnuson J."/>
            <person name="Mondo S."/>
            <person name="Nolan M."/>
            <person name="Ohm R."/>
            <person name="Pangilinan J."/>
            <person name="Park H.-J."/>
            <person name="Ramirez L."/>
            <person name="Alfaro M."/>
            <person name="Sun H."/>
            <person name="Tritt A."/>
            <person name="Yoshinaga Y."/>
            <person name="Zwiers L.-H."/>
            <person name="Turgeon B."/>
            <person name="Goodwin S."/>
            <person name="Spatafora J."/>
            <person name="Crous P."/>
            <person name="Grigoriev I."/>
        </authorList>
    </citation>
    <scope>NUCLEOTIDE SEQUENCE</scope>
    <source>
        <strain evidence="7">CBS 125425</strain>
    </source>
</reference>
<keyword evidence="2 6" id="KW-0812">Transmembrane</keyword>
<evidence type="ECO:0000256" key="2">
    <source>
        <dbReference type="ARBA" id="ARBA00022692"/>
    </source>
</evidence>
<keyword evidence="8" id="KW-1185">Reference proteome</keyword>
<keyword evidence="4 6" id="KW-0472">Membrane</keyword>
<dbReference type="GO" id="GO:0071944">
    <property type="term" value="C:cell periphery"/>
    <property type="evidence" value="ECO:0007669"/>
    <property type="project" value="UniProtKB-ARBA"/>
</dbReference>
<name>A0A9P4VA82_9PLEO</name>
<evidence type="ECO:0000256" key="6">
    <source>
        <dbReference type="SAM" id="Phobius"/>
    </source>
</evidence>
<dbReference type="OrthoDB" id="3801402at2759"/>
<feature type="region of interest" description="Disordered" evidence="5">
    <location>
        <begin position="341"/>
        <end position="377"/>
    </location>
</feature>
<dbReference type="PANTHER" id="PTHR15549">
    <property type="entry name" value="PAIRED IMMUNOGLOBULIN-LIKE TYPE 2 RECEPTOR"/>
    <property type="match status" value="1"/>
</dbReference>
<sequence length="377" mass="40447">MSPQPLITPPPKAPRQYDDPSLSSLYAELSSLYPELYSYSFDSNYYSSLLASYSADLASIYSEYSYSIPDFAPTTTAAFGLTDSASSPTNAVAANGGRINGDNKGGLSMGAKIGIAVGVPLAVALLAGIGIFLWCAGKRKGKKTSTTIVAPAQPAAQGQFPHQPQPQMGYVNNQGYMQGYPQQMQTPPPNYMQPHPQPGNNMAFPGQAGYAKGPEPGVMELEQEYHFARPGVVEMGDGVVETKKQKKDRNAIRCNVMQYIEDLIGASVVKPKDKKKELQRRSRKSCPFNVSLDALRSEAGVCKETMFPSVISDKPTHRAPNPEAGLESRISAKYALLCSEHTTDAARSPRPPAAKRPGDQCPIHSNPEGASEISAGA</sequence>